<keyword evidence="2" id="KW-1185">Reference proteome</keyword>
<name>A0A5D2C796_GOSDA</name>
<organism evidence="1 2">
    <name type="scientific">Gossypium darwinii</name>
    <name type="common">Darwin's cotton</name>
    <name type="synonym">Gossypium barbadense var. darwinii</name>
    <dbReference type="NCBI Taxonomy" id="34276"/>
    <lineage>
        <taxon>Eukaryota</taxon>
        <taxon>Viridiplantae</taxon>
        <taxon>Streptophyta</taxon>
        <taxon>Embryophyta</taxon>
        <taxon>Tracheophyta</taxon>
        <taxon>Spermatophyta</taxon>
        <taxon>Magnoliopsida</taxon>
        <taxon>eudicotyledons</taxon>
        <taxon>Gunneridae</taxon>
        <taxon>Pentapetalae</taxon>
        <taxon>rosids</taxon>
        <taxon>malvids</taxon>
        <taxon>Malvales</taxon>
        <taxon>Malvaceae</taxon>
        <taxon>Malvoideae</taxon>
        <taxon>Gossypium</taxon>
    </lineage>
</organism>
<sequence length="104" mass="12175">MGKGTIFWKLSYPFLYRKTFSLSPFSSKQIFFHILISVHHLPSPSPSVISVDRRPYFNFEETLKNWQAQSKKENPEAVVLSLSSTDPPFIFSITFFMMWIESYA</sequence>
<accession>A0A5D2C796</accession>
<reference evidence="1 2" key="1">
    <citation type="submission" date="2019-06" db="EMBL/GenBank/DDBJ databases">
        <title>WGS assembly of Gossypium darwinii.</title>
        <authorList>
            <person name="Chen Z.J."/>
            <person name="Sreedasyam A."/>
            <person name="Ando A."/>
            <person name="Song Q."/>
            <person name="De L."/>
            <person name="Hulse-Kemp A."/>
            <person name="Ding M."/>
            <person name="Ye W."/>
            <person name="Kirkbride R."/>
            <person name="Jenkins J."/>
            <person name="Plott C."/>
            <person name="Lovell J."/>
            <person name="Lin Y.-M."/>
            <person name="Vaughn R."/>
            <person name="Liu B."/>
            <person name="Li W."/>
            <person name="Simpson S."/>
            <person name="Scheffler B."/>
            <person name="Saski C."/>
            <person name="Grover C."/>
            <person name="Hu G."/>
            <person name="Conover J."/>
            <person name="Carlson J."/>
            <person name="Shu S."/>
            <person name="Boston L."/>
            <person name="Williams M."/>
            <person name="Peterson D."/>
            <person name="Mcgee K."/>
            <person name="Jones D."/>
            <person name="Wendel J."/>
            <person name="Stelly D."/>
            <person name="Grimwood J."/>
            <person name="Schmutz J."/>
        </authorList>
    </citation>
    <scope>NUCLEOTIDE SEQUENCE [LARGE SCALE GENOMIC DNA]</scope>
    <source>
        <strain evidence="1">1808015.09</strain>
    </source>
</reference>
<dbReference type="AlphaFoldDB" id="A0A5D2C796"/>
<evidence type="ECO:0000313" key="2">
    <source>
        <dbReference type="Proteomes" id="UP000323506"/>
    </source>
</evidence>
<dbReference type="EMBL" id="CM017706">
    <property type="protein sequence ID" value="TYG65169.1"/>
    <property type="molecule type" value="Genomic_DNA"/>
</dbReference>
<gene>
    <name evidence="1" type="ORF">ES288_D06G164500v1</name>
</gene>
<protein>
    <submittedName>
        <fullName evidence="1">Uncharacterized protein</fullName>
    </submittedName>
</protein>
<dbReference type="Proteomes" id="UP000323506">
    <property type="component" value="Chromosome D06"/>
</dbReference>
<evidence type="ECO:0000313" key="1">
    <source>
        <dbReference type="EMBL" id="TYG65169.1"/>
    </source>
</evidence>
<proteinExistence type="predicted"/>